<name>A0ABW1TZD7_9BURK</name>
<dbReference type="InterPro" id="IPR027417">
    <property type="entry name" value="P-loop_NTPase"/>
</dbReference>
<dbReference type="InterPro" id="IPR049730">
    <property type="entry name" value="SNF2/RAD54-like_C"/>
</dbReference>
<dbReference type="InterPro" id="IPR014001">
    <property type="entry name" value="Helicase_ATP-bd"/>
</dbReference>
<dbReference type="SMART" id="SM00487">
    <property type="entry name" value="DEXDc"/>
    <property type="match status" value="1"/>
</dbReference>
<sequence>MKRTYGTLQLVPGGQQWVMSGIEPHVAIRLKQLFPRIAKSTTDQFLFPNDEPHCADLDWFCQRYPLKMPDGQPDIMRTGRLAFEETQAELERILTPTYAPLAYMGLKDGQVVRPYQAQAIEVLRRRRGLLLGDDLGLGKTYAAAGFLLLTEARPAAVVVQTHLQKQWAQKIGEFTNLRVHQIKGTKPYTLPEADVYIFRYSQILGWIDTFSNRYFKTVVYDEVQELRTGSASGKGMAAKQLSDHAIFKLGLSATPIYNYGNEIWNIMQCIDPDVLGSNSEFSREWCSINGVTDPEALGTYLREQHVFLRRTKRDVGQQVPPINRLIEIVETDQKTLEGISDLAGKLARKTLTGSFMERGTAARELDLLVRKATGVAKAHSVAAYVRILLDANVPVMLMGWHRDCYDIWNRLLADFNPVMYTGSESPTQKNEAQRKFMARETNLFIMSLRSGAGLDGLQGHCSTVVFGELDWSPKVHEQVIGRLDREGQAEQVTAIYLNSEDGSDPPMVDLLGIKASQSTGIVDPGRVFEPVTSDVSRMKALALQYLSKREIKELTAYQPDQANAAIAEIQQDELFC</sequence>
<dbReference type="PANTHER" id="PTHR45766:SF6">
    <property type="entry name" value="SWI_SNF-RELATED MATRIX-ASSOCIATED ACTIN-DEPENDENT REGULATOR OF CHROMATIN SUBFAMILY A-LIKE PROTEIN 1"/>
    <property type="match status" value="1"/>
</dbReference>
<organism evidence="3 4">
    <name type="scientific">Polaromonas aquatica</name>
    <dbReference type="NCBI Taxonomy" id="332657"/>
    <lineage>
        <taxon>Bacteria</taxon>
        <taxon>Pseudomonadati</taxon>
        <taxon>Pseudomonadota</taxon>
        <taxon>Betaproteobacteria</taxon>
        <taxon>Burkholderiales</taxon>
        <taxon>Comamonadaceae</taxon>
        <taxon>Polaromonas</taxon>
    </lineage>
</organism>
<dbReference type="RefSeq" id="WP_371437673.1">
    <property type="nucleotide sequence ID" value="NZ_JBHSRS010000071.1"/>
</dbReference>
<dbReference type="Pfam" id="PF00176">
    <property type="entry name" value="SNF2-rel_dom"/>
    <property type="match status" value="1"/>
</dbReference>
<dbReference type="EMBL" id="JBHSRS010000071">
    <property type="protein sequence ID" value="MFC6282202.1"/>
    <property type="molecule type" value="Genomic_DNA"/>
</dbReference>
<dbReference type="Gene3D" id="3.40.50.300">
    <property type="entry name" value="P-loop containing nucleotide triphosphate hydrolases"/>
    <property type="match status" value="1"/>
</dbReference>
<dbReference type="InterPro" id="IPR038718">
    <property type="entry name" value="SNF2-like_sf"/>
</dbReference>
<keyword evidence="4" id="KW-1185">Reference proteome</keyword>
<dbReference type="CDD" id="cd18793">
    <property type="entry name" value="SF2_C_SNF"/>
    <property type="match status" value="1"/>
</dbReference>
<dbReference type="InterPro" id="IPR000330">
    <property type="entry name" value="SNF2_N"/>
</dbReference>
<reference evidence="4" key="1">
    <citation type="journal article" date="2019" name="Int. J. Syst. Evol. Microbiol.">
        <title>The Global Catalogue of Microorganisms (GCM) 10K type strain sequencing project: providing services to taxonomists for standard genome sequencing and annotation.</title>
        <authorList>
            <consortium name="The Broad Institute Genomics Platform"/>
            <consortium name="The Broad Institute Genome Sequencing Center for Infectious Disease"/>
            <person name="Wu L."/>
            <person name="Ma J."/>
        </authorList>
    </citation>
    <scope>NUCLEOTIDE SEQUENCE [LARGE SCALE GENOMIC DNA]</scope>
    <source>
        <strain evidence="4">CCUG 39402</strain>
    </source>
</reference>
<dbReference type="PROSITE" id="PS51192">
    <property type="entry name" value="HELICASE_ATP_BIND_1"/>
    <property type="match status" value="1"/>
</dbReference>
<dbReference type="PANTHER" id="PTHR45766">
    <property type="entry name" value="DNA ANNEALING HELICASE AND ENDONUCLEASE ZRANB3 FAMILY MEMBER"/>
    <property type="match status" value="1"/>
</dbReference>
<protein>
    <submittedName>
        <fullName evidence="3">SNF2-related protein</fullName>
    </submittedName>
</protein>
<evidence type="ECO:0000256" key="1">
    <source>
        <dbReference type="ARBA" id="ARBA00022801"/>
    </source>
</evidence>
<dbReference type="Gene3D" id="3.40.50.10810">
    <property type="entry name" value="Tandem AAA-ATPase domain"/>
    <property type="match status" value="1"/>
</dbReference>
<evidence type="ECO:0000313" key="4">
    <source>
        <dbReference type="Proteomes" id="UP001596270"/>
    </source>
</evidence>
<keyword evidence="1" id="KW-0378">Hydrolase</keyword>
<dbReference type="Proteomes" id="UP001596270">
    <property type="component" value="Unassembled WGS sequence"/>
</dbReference>
<gene>
    <name evidence="3" type="ORF">ACFQND_13295</name>
</gene>
<evidence type="ECO:0000259" key="2">
    <source>
        <dbReference type="PROSITE" id="PS51192"/>
    </source>
</evidence>
<comment type="caution">
    <text evidence="3">The sequence shown here is derived from an EMBL/GenBank/DDBJ whole genome shotgun (WGS) entry which is preliminary data.</text>
</comment>
<proteinExistence type="predicted"/>
<dbReference type="SUPFAM" id="SSF52540">
    <property type="entry name" value="P-loop containing nucleoside triphosphate hydrolases"/>
    <property type="match status" value="2"/>
</dbReference>
<evidence type="ECO:0000313" key="3">
    <source>
        <dbReference type="EMBL" id="MFC6282202.1"/>
    </source>
</evidence>
<feature type="domain" description="Helicase ATP-binding" evidence="2">
    <location>
        <begin position="120"/>
        <end position="273"/>
    </location>
</feature>
<accession>A0ABW1TZD7</accession>